<organism evidence="3 4">
    <name type="scientific">Microvirga tunisiensis</name>
    <dbReference type="NCBI Taxonomy" id="2108360"/>
    <lineage>
        <taxon>Bacteria</taxon>
        <taxon>Pseudomonadati</taxon>
        <taxon>Pseudomonadota</taxon>
        <taxon>Alphaproteobacteria</taxon>
        <taxon>Hyphomicrobiales</taxon>
        <taxon>Methylobacteriaceae</taxon>
        <taxon>Microvirga</taxon>
    </lineage>
</organism>
<feature type="domain" description="Winged helix-turn helix" evidence="2">
    <location>
        <begin position="119"/>
        <end position="176"/>
    </location>
</feature>
<proteinExistence type="predicted"/>
<dbReference type="Gene3D" id="3.30.420.10">
    <property type="entry name" value="Ribonuclease H-like superfamily/Ribonuclease H"/>
    <property type="match status" value="1"/>
</dbReference>
<dbReference type="SUPFAM" id="SSF46689">
    <property type="entry name" value="Homeodomain-like"/>
    <property type="match status" value="1"/>
</dbReference>
<dbReference type="InterPro" id="IPR036397">
    <property type="entry name" value="RNaseH_sf"/>
</dbReference>
<dbReference type="EMBL" id="VOSK01000803">
    <property type="protein sequence ID" value="MPR31580.1"/>
    <property type="molecule type" value="Genomic_DNA"/>
</dbReference>
<feature type="domain" description="Tc1-like transposase DDE" evidence="1">
    <location>
        <begin position="196"/>
        <end position="332"/>
    </location>
</feature>
<dbReference type="Proteomes" id="UP000403266">
    <property type="component" value="Unassembled WGS sequence"/>
</dbReference>
<evidence type="ECO:0000259" key="1">
    <source>
        <dbReference type="Pfam" id="PF13358"/>
    </source>
</evidence>
<dbReference type="InterPro" id="IPR038717">
    <property type="entry name" value="Tc1-like_DDE_dom"/>
</dbReference>
<accession>A0A5N7MY42</accession>
<dbReference type="InterPro" id="IPR025959">
    <property type="entry name" value="Winged_HTH_dom"/>
</dbReference>
<evidence type="ECO:0000313" key="4">
    <source>
        <dbReference type="Proteomes" id="UP000403266"/>
    </source>
</evidence>
<evidence type="ECO:0000313" key="3">
    <source>
        <dbReference type="EMBL" id="MPR31580.1"/>
    </source>
</evidence>
<dbReference type="Pfam" id="PF13358">
    <property type="entry name" value="DDE_3"/>
    <property type="match status" value="1"/>
</dbReference>
<dbReference type="Pfam" id="PF13551">
    <property type="entry name" value="HTH_29"/>
    <property type="match status" value="1"/>
</dbReference>
<gene>
    <name evidence="3" type="ORF">FS320_43795</name>
</gene>
<protein>
    <submittedName>
        <fullName evidence="3">IS630 family transposase</fullName>
    </submittedName>
</protein>
<dbReference type="InterPro" id="IPR047655">
    <property type="entry name" value="Transpos_IS630-like"/>
</dbReference>
<dbReference type="NCBIfam" id="NF033545">
    <property type="entry name" value="transpos_IS630"/>
    <property type="match status" value="1"/>
</dbReference>
<dbReference type="InterPro" id="IPR009057">
    <property type="entry name" value="Homeodomain-like_sf"/>
</dbReference>
<dbReference type="AlphaFoldDB" id="A0A5N7MY42"/>
<dbReference type="OrthoDB" id="2375382at2"/>
<dbReference type="Pfam" id="PF13592">
    <property type="entry name" value="HTH_33"/>
    <property type="match status" value="1"/>
</dbReference>
<sequence>MSVIQFGEPGRFAMPIPLRSDFDASQLRALARKTKNAAQARRLLALAAIYEGAARTEAARIGGVTLQIVRDWVLKFNAEGPEGLIDRKPPGQPSRLTDQHRQLLVQMIEAGPIPAVHGVVRWRLADLIQWLWDEHRLPISKQTLSREVRALGYRKLSARPRHHAKSDAAVAAFKKNLPARVAEIATHEAHGKPLEIWFADEARIGQKNKITRRWARRGTRPSAARDLRTASTYIFGAICPAHGKGAGLVLPRCTTQAMNEHLKEIAQAVAPGAHAVLLLDRAGWHVSRKLQVPPNITLVPLPAKAPELNPVENIWQYMRENWISNRVFTSYTDILDHCCAAWNKLTEQPWTIMSIGLRDWAHGF</sequence>
<evidence type="ECO:0000259" key="2">
    <source>
        <dbReference type="Pfam" id="PF13592"/>
    </source>
</evidence>
<reference evidence="3 4" key="1">
    <citation type="journal article" date="2019" name="Syst. Appl. Microbiol.">
        <title>Microvirga tunisiensis sp. nov., a root nodule symbiotic bacterium isolated from Lupinus micranthus and L. luteus grown in Northern Tunisia.</title>
        <authorList>
            <person name="Msaddak A."/>
            <person name="Rejili M."/>
            <person name="Duran D."/>
            <person name="Mars M."/>
            <person name="Palacios J.M."/>
            <person name="Ruiz-Argueso T."/>
            <person name="Rey L."/>
            <person name="Imperial J."/>
        </authorList>
    </citation>
    <scope>NUCLEOTIDE SEQUENCE [LARGE SCALE GENOMIC DNA]</scope>
    <source>
        <strain evidence="3 4">Lmie10</strain>
    </source>
</reference>
<name>A0A5N7MY42_9HYPH</name>
<keyword evidence="4" id="KW-1185">Reference proteome</keyword>
<comment type="caution">
    <text evidence="3">The sequence shown here is derived from an EMBL/GenBank/DDBJ whole genome shotgun (WGS) entry which is preliminary data.</text>
</comment>
<dbReference type="GO" id="GO:0003676">
    <property type="term" value="F:nucleic acid binding"/>
    <property type="evidence" value="ECO:0007669"/>
    <property type="project" value="InterPro"/>
</dbReference>